<gene>
    <name evidence="7" type="ORF">PAL_GLEAN10023543</name>
</gene>
<evidence type="ECO:0000256" key="5">
    <source>
        <dbReference type="ARBA" id="ARBA00023136"/>
    </source>
</evidence>
<dbReference type="InParanoid" id="L5K2C7"/>
<name>L5K2C7_PTEAL</name>
<sequence length="206" mass="23695">MEEITTLLTKSMIPILFRATPLWPSTSLYHQLLYHVPDLLCTVQPSSREHNEASYLAEVFGPLWIIKVYRYEFQKPSLCFCCPETVEPEEGQKGAARPVDQETSPAPPVQVQHLSYSYSAFHFVFFLASLYVMVTLTNWFSYEGAELEKTFTKGSWATFWVKVASCWACVLLYLGLLLAPLCWSPTQEPKPPPIFRQHCHRISIIR</sequence>
<evidence type="ECO:0000256" key="1">
    <source>
        <dbReference type="ARBA" id="ARBA00004141"/>
    </source>
</evidence>
<dbReference type="Proteomes" id="UP000010552">
    <property type="component" value="Unassembled WGS sequence"/>
</dbReference>
<reference evidence="8" key="1">
    <citation type="journal article" date="2013" name="Science">
        <title>Comparative analysis of bat genomes provides insight into the evolution of flight and immunity.</title>
        <authorList>
            <person name="Zhang G."/>
            <person name="Cowled C."/>
            <person name="Shi Z."/>
            <person name="Huang Z."/>
            <person name="Bishop-Lilly K.A."/>
            <person name="Fang X."/>
            <person name="Wynne J.W."/>
            <person name="Xiong Z."/>
            <person name="Baker M.L."/>
            <person name="Zhao W."/>
            <person name="Tachedjian M."/>
            <person name="Zhu Y."/>
            <person name="Zhou P."/>
            <person name="Jiang X."/>
            <person name="Ng J."/>
            <person name="Yang L."/>
            <person name="Wu L."/>
            <person name="Xiao J."/>
            <person name="Feng Y."/>
            <person name="Chen Y."/>
            <person name="Sun X."/>
            <person name="Zhang Y."/>
            <person name="Marsh G.A."/>
            <person name="Crameri G."/>
            <person name="Broder C.C."/>
            <person name="Frey K.G."/>
            <person name="Wang L.F."/>
            <person name="Wang J."/>
        </authorList>
    </citation>
    <scope>NUCLEOTIDE SEQUENCE [LARGE SCALE GENOMIC DNA]</scope>
</reference>
<keyword evidence="8" id="KW-1185">Reference proteome</keyword>
<feature type="transmembrane region" description="Helical" evidence="6">
    <location>
        <begin position="120"/>
        <end position="140"/>
    </location>
</feature>
<evidence type="ECO:0000256" key="3">
    <source>
        <dbReference type="ARBA" id="ARBA00022692"/>
    </source>
</evidence>
<evidence type="ECO:0000256" key="2">
    <source>
        <dbReference type="ARBA" id="ARBA00006665"/>
    </source>
</evidence>
<organism evidence="7 8">
    <name type="scientific">Pteropus alecto</name>
    <name type="common">Black flying fox</name>
    <dbReference type="NCBI Taxonomy" id="9402"/>
    <lineage>
        <taxon>Eukaryota</taxon>
        <taxon>Metazoa</taxon>
        <taxon>Chordata</taxon>
        <taxon>Craniata</taxon>
        <taxon>Vertebrata</taxon>
        <taxon>Euteleostomi</taxon>
        <taxon>Mammalia</taxon>
        <taxon>Eutheria</taxon>
        <taxon>Laurasiatheria</taxon>
        <taxon>Chiroptera</taxon>
        <taxon>Yinpterochiroptera</taxon>
        <taxon>Pteropodoidea</taxon>
        <taxon>Pteropodidae</taxon>
        <taxon>Pteropodinae</taxon>
        <taxon>Pteropus</taxon>
    </lineage>
</organism>
<comment type="subcellular location">
    <subcellularLocation>
        <location evidence="1">Membrane</location>
        <topology evidence="1">Multi-pass membrane protein</topology>
    </subcellularLocation>
</comment>
<comment type="similarity">
    <text evidence="2">Belongs to the TDE1 family.</text>
</comment>
<dbReference type="GO" id="GO:0016020">
    <property type="term" value="C:membrane"/>
    <property type="evidence" value="ECO:0007669"/>
    <property type="project" value="UniProtKB-SubCell"/>
</dbReference>
<dbReference type="PANTHER" id="PTHR10383">
    <property type="entry name" value="SERINE INCORPORATOR"/>
    <property type="match status" value="1"/>
</dbReference>
<feature type="transmembrane region" description="Helical" evidence="6">
    <location>
        <begin position="160"/>
        <end position="183"/>
    </location>
</feature>
<keyword evidence="4 6" id="KW-1133">Transmembrane helix</keyword>
<accession>L5K2C7</accession>
<dbReference type="AlphaFoldDB" id="L5K2C7"/>
<dbReference type="PANTHER" id="PTHR10383:SF5">
    <property type="entry name" value="SERINE INCORPORATOR 4"/>
    <property type="match status" value="1"/>
</dbReference>
<keyword evidence="3 6" id="KW-0812">Transmembrane</keyword>
<dbReference type="STRING" id="9402.L5K2C7"/>
<evidence type="ECO:0000313" key="7">
    <source>
        <dbReference type="EMBL" id="ELK05477.1"/>
    </source>
</evidence>
<protein>
    <submittedName>
        <fullName evidence="7">Serine incorporator 4</fullName>
    </submittedName>
</protein>
<dbReference type="EMBL" id="KB031042">
    <property type="protein sequence ID" value="ELK05477.1"/>
    <property type="molecule type" value="Genomic_DNA"/>
</dbReference>
<dbReference type="InterPro" id="IPR005016">
    <property type="entry name" value="TDE1/TMS"/>
</dbReference>
<evidence type="ECO:0000313" key="8">
    <source>
        <dbReference type="Proteomes" id="UP000010552"/>
    </source>
</evidence>
<dbReference type="Pfam" id="PF03348">
    <property type="entry name" value="Serinc"/>
    <property type="match status" value="1"/>
</dbReference>
<evidence type="ECO:0000256" key="6">
    <source>
        <dbReference type="SAM" id="Phobius"/>
    </source>
</evidence>
<proteinExistence type="inferred from homology"/>
<keyword evidence="5 6" id="KW-0472">Membrane</keyword>
<evidence type="ECO:0000256" key="4">
    <source>
        <dbReference type="ARBA" id="ARBA00022989"/>
    </source>
</evidence>